<protein>
    <recommendedName>
        <fullName evidence="4">Gustatory receptor</fullName>
    </recommendedName>
</protein>
<keyword evidence="1" id="KW-0472">Membrane</keyword>
<organism evidence="2 3">
    <name type="scientific">Caerostris darwini</name>
    <dbReference type="NCBI Taxonomy" id="1538125"/>
    <lineage>
        <taxon>Eukaryota</taxon>
        <taxon>Metazoa</taxon>
        <taxon>Ecdysozoa</taxon>
        <taxon>Arthropoda</taxon>
        <taxon>Chelicerata</taxon>
        <taxon>Arachnida</taxon>
        <taxon>Araneae</taxon>
        <taxon>Araneomorphae</taxon>
        <taxon>Entelegynae</taxon>
        <taxon>Araneoidea</taxon>
        <taxon>Araneidae</taxon>
        <taxon>Caerostris</taxon>
    </lineage>
</organism>
<gene>
    <name evidence="2" type="primary">AVEN_187591_1</name>
    <name evidence="2" type="ORF">CDAR_312511</name>
</gene>
<dbReference type="Proteomes" id="UP001054837">
    <property type="component" value="Unassembled WGS sequence"/>
</dbReference>
<feature type="transmembrane region" description="Helical" evidence="1">
    <location>
        <begin position="197"/>
        <end position="217"/>
    </location>
</feature>
<feature type="transmembrane region" description="Helical" evidence="1">
    <location>
        <begin position="62"/>
        <end position="80"/>
    </location>
</feature>
<name>A0AAV4UWP2_9ARAC</name>
<keyword evidence="1" id="KW-0812">Transmembrane</keyword>
<feature type="transmembrane region" description="Helical" evidence="1">
    <location>
        <begin position="22"/>
        <end position="41"/>
    </location>
</feature>
<accession>A0AAV4UWP2</accession>
<keyword evidence="1" id="KW-1133">Transmembrane helix</keyword>
<dbReference type="AlphaFoldDB" id="A0AAV4UWP2"/>
<comment type="caution">
    <text evidence="2">The sequence shown here is derived from an EMBL/GenBank/DDBJ whole genome shotgun (WGS) entry which is preliminary data.</text>
</comment>
<sequence>MDVKLKNNVQNYGNLRVFSKVVVAWKPVSFMFMLFGIYVNGGGNCKNKFDRFKMFFLKLYKLFWDVILVYFLSAMIFSGFVEDKMFFIHVADILFVNLLRYLMSCKITILKINMEKMDAFITQPRGDNRTLSILVKLFCMLTVINTTFNISRIVSQPKIVLNMQTISTFGFFNQDNIPAQYSVTNISLKLISASFNVIFFTFPPLVAVTLFLVFFQINNLMKSYLKRLQNLFQEDHVQNKLVIFLVNLTKMVAFVKNVNDLLSPITFVMTAFWTTGIFYNLSKLMYANSFRDNSSFASASCNCFNYTTQFLIFVILSSEIPILIAEMKSVIIQGSVCQNSLFNDERKSASINLILQKMESFREDVTVTGLGVFKLERRIILASLGAAISYELLLVQLMERE</sequence>
<evidence type="ECO:0000313" key="2">
    <source>
        <dbReference type="EMBL" id="GIY62331.1"/>
    </source>
</evidence>
<feature type="transmembrane region" description="Helical" evidence="1">
    <location>
        <begin position="261"/>
        <end position="281"/>
    </location>
</feature>
<keyword evidence="3" id="KW-1185">Reference proteome</keyword>
<reference evidence="2 3" key="1">
    <citation type="submission" date="2021-06" db="EMBL/GenBank/DDBJ databases">
        <title>Caerostris darwini draft genome.</title>
        <authorList>
            <person name="Kono N."/>
            <person name="Arakawa K."/>
        </authorList>
    </citation>
    <scope>NUCLEOTIDE SEQUENCE [LARGE SCALE GENOMIC DNA]</scope>
</reference>
<proteinExistence type="predicted"/>
<evidence type="ECO:0008006" key="4">
    <source>
        <dbReference type="Google" id="ProtNLM"/>
    </source>
</evidence>
<feature type="transmembrane region" description="Helical" evidence="1">
    <location>
        <begin position="86"/>
        <end position="109"/>
    </location>
</feature>
<evidence type="ECO:0000256" key="1">
    <source>
        <dbReference type="SAM" id="Phobius"/>
    </source>
</evidence>
<evidence type="ECO:0000313" key="3">
    <source>
        <dbReference type="Proteomes" id="UP001054837"/>
    </source>
</evidence>
<dbReference type="EMBL" id="BPLQ01012079">
    <property type="protein sequence ID" value="GIY62331.1"/>
    <property type="molecule type" value="Genomic_DNA"/>
</dbReference>